<comment type="caution">
    <text evidence="3">The sequence shown here is derived from an EMBL/GenBank/DDBJ whole genome shotgun (WGS) entry which is preliminary data.</text>
</comment>
<evidence type="ECO:0000313" key="3">
    <source>
        <dbReference type="EMBL" id="CAF0796790.1"/>
    </source>
</evidence>
<evidence type="ECO:0000256" key="2">
    <source>
        <dbReference type="SAM" id="Phobius"/>
    </source>
</evidence>
<dbReference type="EMBL" id="CAJNOG010000029">
    <property type="protein sequence ID" value="CAF0796790.1"/>
    <property type="molecule type" value="Genomic_DNA"/>
</dbReference>
<keyword evidence="2" id="KW-1133">Transmembrane helix</keyword>
<sequence>MIVGKSEWFTEQELEPNKIELMEKHPNITKNMYTSMEFVIIYDVLLIKCISASGRMHIRPVLFGVVLGALVVGIALAAVLTMYIKDRSNQDSDIIANTTTSTATTSTKFELDSDLITKPVIALCLSDLSIDIKNWSSDMSISSRIQMELAVFNDSILAWQSVIEPIINDRGEIISPWCITCSTIAVEDENECILDRQKPKKCGCLSSHENSLSMTEEESKDITNILNAKNKIHIRAEHLLSVIFTKTTFDLVQYLFKIFMNTYKYELLIIDKSILSLYNLTGYDILLDDLNGIQVNLGENNKFEMPIKVKHGEIIPMKVSNERLTATHLPAIEEQITKRRQEFSVEINKHKRKIDINQTSKQIYELNPSPLINWPIQLLYDSQISNYHHQIILGSIIKIYNRTIAPLIILDTDSIETKKYHKLCRLEVNEEHYLPIQPLYMRSSSRLFISIVENDSIEQVNDFISFDWINETTVDRTLKKNNNEEIHLVIPLHNNKKWISESTDLHVKPHSNPTQHMVQFHEVNSQDTMKMILRIDVYQESYRVMLYSPFWILNYTNFKIEFEVDNEKTLIDIYDSPFFICTKKIDNSIFEKKSSIRLYNVDQEDSISHWSEKFSLYVFESTGMVNCKISHNKIYTICINITTTSSGLSKIIKLLPSMAIINKSSVEIEIIETISGIEQNEWQLIKPEQIIPFWPCDMKEGIMNVRYSYSRMIPSSFMMNIKHRTLLRMNDEDYPVLHVQVSITDFFGIHIIFNDYKIGHAPILLINCLKNQEISYNQKDDTQIQILSSQHYVYYTWNNPFKPHKLFVSSNGQTKEIEFHPVCGYIENDIFYAVFHDGPQTVLIITDEKSIIKAVTDLSDEMSSLSESMEQYIEISVREISLSVINDITHEDLFYITINKSKKIWTETRKSLIKPLSSKLNRQLEKRYKIHMKQRQVKTYHIRKHRLVSFNENHAEIIDKNGHHVQVKRQSLDGLWIGYAWSMKNTFYHIRIHHIQIDNQVENTMFPVIFYPTISKTDFLDIPGKPFAELSALKTTVAQSKTVHFKYFKITAEECVFCADQGLINSFFSFINSEQKMPVPIVKMNKDFKNLKISFEQLVESQIEDEPDETKIYFDSIHLSPLKVHVSFSALGSKPNKQLLVESSWTHYFSQLLDMAKMQDVILKLDFYERENDRFTLTKLLLEIVHHYEHQVWKQIYVVVLGFDVLGNPFGVVRGVAQGVKSFFHEPYKNNDPIDLKSGQLYPTTLGNKKSQLIFTIPSYNNKKWISEPIDLHIKPHSNPHQCIVQFNEVNSQDTMRMILRIDVYRESYRAIIYSPFWILNYTNFKIEFEVDNDKTLIDIDNSPYFICTKKIDSNTFQKKGCIRLCNVEQEDSVSQWSEKFSLYVFESIGMVNCRISRDRIYTICVNIATSSSGLSKIIKLMPSMAITNKSSVEIEIIETISGTEQNEWQLIKPEQIIPFWSCNIKEGIMNVRYPQSRMMSSSFMMNTKHRTLLRMNNEDHPVLHVEVSIGDFFGIYIIFNDYKIGHAPILLINCLQNQEISYNQKDDKQIQILSSQHYVYYTWNDSFKSQKLSISCNGQNREIEYQIKPFSDYLENHIFYAVFYDGRQTVLIFTDQKSIIKAIVDHSYEISMDQYIEISLYEIGLSIINDINREDLFYITINKSKKIWTETRKSLIKPLSQKLNRQLEKKYKNHIKQRHIKTYHIRKHRLVSFNDNYAEITDQHGHHKNTFYHIRINHIQIDNQVENTIFPVILYPSIAKTNFLDIPGKPFVELSALKTTVPQSNTIHFKYFKIVIQECVFCADQGLINSLFSFIKMEQKIPIPIIDMKMDLENIKKSFGRLVENQIADEPEETKIYFDCIHLSPLKLHVNFSALGSKSSEQLLVESPWAEYFSQLLDMVKVHDVILKLDFYERDNERFTLNKLIIEIINHYTDEVWKQIYVVILGFDVLGNPFGVVRGVAQGVKSFFQEPYKGAMEGPLEFIEGVASGTEHLVGAAVGGVANAGSKVTNAMSKGLATLTFDEDYKNIRIQRKNSPIQTTSDIIQSGKNVAKDVLHSVENVVKKPILGAKENGTPGFFKGLGKGCIGLVTRPTSSVTNHTTRSLELIKRHATHEIITQRIRDSRHIGRDNIIRPSTAYQTKGLFIFNEAKIRRKLNKDLEHKKIITYENIGEAQYIVDKITKTMHAMEF</sequence>
<reference evidence="3" key="1">
    <citation type="submission" date="2021-02" db="EMBL/GenBank/DDBJ databases">
        <authorList>
            <person name="Nowell W R."/>
        </authorList>
    </citation>
    <scope>NUCLEOTIDE SEQUENCE</scope>
</reference>
<dbReference type="InterPro" id="IPR026847">
    <property type="entry name" value="VPS13"/>
</dbReference>
<proteinExistence type="inferred from homology"/>
<organism evidence="3 4">
    <name type="scientific">Adineta steineri</name>
    <dbReference type="NCBI Taxonomy" id="433720"/>
    <lineage>
        <taxon>Eukaryota</taxon>
        <taxon>Metazoa</taxon>
        <taxon>Spiralia</taxon>
        <taxon>Gnathifera</taxon>
        <taxon>Rotifera</taxon>
        <taxon>Eurotatoria</taxon>
        <taxon>Bdelloidea</taxon>
        <taxon>Adinetida</taxon>
        <taxon>Adinetidae</taxon>
        <taxon>Adineta</taxon>
    </lineage>
</organism>
<dbReference type="GO" id="GO:0006623">
    <property type="term" value="P:protein targeting to vacuole"/>
    <property type="evidence" value="ECO:0007669"/>
    <property type="project" value="TreeGrafter"/>
</dbReference>
<gene>
    <name evidence="3" type="ORF">JYZ213_LOCUS5033</name>
</gene>
<keyword evidence="2" id="KW-0472">Membrane</keyword>
<dbReference type="PANTHER" id="PTHR16166:SF93">
    <property type="entry name" value="INTERMEMBRANE LIPID TRANSFER PROTEIN VPS13"/>
    <property type="match status" value="1"/>
</dbReference>
<feature type="transmembrane region" description="Helical" evidence="2">
    <location>
        <begin position="62"/>
        <end position="84"/>
    </location>
</feature>
<keyword evidence="2" id="KW-0812">Transmembrane</keyword>
<protein>
    <submittedName>
        <fullName evidence="3">Uncharacterized protein</fullName>
    </submittedName>
</protein>
<evidence type="ECO:0000256" key="1">
    <source>
        <dbReference type="ARBA" id="ARBA00006545"/>
    </source>
</evidence>
<accession>A0A813SB34</accession>
<dbReference type="Proteomes" id="UP000663845">
    <property type="component" value="Unassembled WGS sequence"/>
</dbReference>
<feature type="transmembrane region" description="Helical" evidence="2">
    <location>
        <begin position="32"/>
        <end position="50"/>
    </location>
</feature>
<name>A0A813SB34_9BILA</name>
<comment type="similarity">
    <text evidence="1">Belongs to the VPS13 family.</text>
</comment>
<evidence type="ECO:0000313" key="4">
    <source>
        <dbReference type="Proteomes" id="UP000663845"/>
    </source>
</evidence>
<dbReference type="GO" id="GO:0045053">
    <property type="term" value="P:protein retention in Golgi apparatus"/>
    <property type="evidence" value="ECO:0007669"/>
    <property type="project" value="TreeGrafter"/>
</dbReference>
<dbReference type="PANTHER" id="PTHR16166">
    <property type="entry name" value="VACUOLAR PROTEIN SORTING-ASSOCIATED PROTEIN VPS13"/>
    <property type="match status" value="1"/>
</dbReference>